<dbReference type="InParanoid" id="C5LCR5"/>
<dbReference type="GeneID" id="9042951"/>
<dbReference type="GO" id="GO:0003777">
    <property type="term" value="F:microtubule motor activity"/>
    <property type="evidence" value="ECO:0007669"/>
    <property type="project" value="InterPro"/>
</dbReference>
<dbReference type="Proteomes" id="UP000007800">
    <property type="component" value="Unassembled WGS sequence"/>
</dbReference>
<dbReference type="GO" id="GO:0005524">
    <property type="term" value="F:ATP binding"/>
    <property type="evidence" value="ECO:0007669"/>
    <property type="project" value="InterPro"/>
</dbReference>
<reference evidence="2 3" key="1">
    <citation type="submission" date="2008-07" db="EMBL/GenBank/DDBJ databases">
        <authorList>
            <person name="El-Sayed N."/>
            <person name="Caler E."/>
            <person name="Inman J."/>
            <person name="Amedeo P."/>
            <person name="Hass B."/>
            <person name="Wortman J."/>
        </authorList>
    </citation>
    <scope>NUCLEOTIDE SEQUENCE [LARGE SCALE GENOMIC DNA]</scope>
    <source>
        <strain evidence="3">ATCC 50983 / TXsc</strain>
    </source>
</reference>
<evidence type="ECO:0000313" key="2">
    <source>
        <dbReference type="EMBL" id="EER05748.1"/>
    </source>
</evidence>
<keyword evidence="3" id="KW-1185">Reference proteome</keyword>
<sequence length="101" mass="10749">MDLQGAVKGVGPKILFMAYGHTGSGKTHSLFGGDDFTEDGGLVGAFLEIIMDECEHGELSVSIVEVYKEKVNATMAWAVAIVLIDLRSSIALLLCSSTSVW</sequence>
<organism evidence="3">
    <name type="scientific">Perkinsus marinus (strain ATCC 50983 / TXsc)</name>
    <dbReference type="NCBI Taxonomy" id="423536"/>
    <lineage>
        <taxon>Eukaryota</taxon>
        <taxon>Sar</taxon>
        <taxon>Alveolata</taxon>
        <taxon>Perkinsozoa</taxon>
        <taxon>Perkinsea</taxon>
        <taxon>Perkinsida</taxon>
        <taxon>Perkinsidae</taxon>
        <taxon>Perkinsus</taxon>
    </lineage>
</organism>
<dbReference type="InterPro" id="IPR036961">
    <property type="entry name" value="Kinesin_motor_dom_sf"/>
</dbReference>
<name>C5LCR5_PERM5</name>
<dbReference type="InterPro" id="IPR027417">
    <property type="entry name" value="P-loop_NTPase"/>
</dbReference>
<dbReference type="RefSeq" id="XP_002773932.1">
    <property type="nucleotide sequence ID" value="XM_002773886.1"/>
</dbReference>
<dbReference type="Pfam" id="PF00225">
    <property type="entry name" value="Kinesin"/>
    <property type="match status" value="1"/>
</dbReference>
<dbReference type="InterPro" id="IPR001752">
    <property type="entry name" value="Kinesin_motor_dom"/>
</dbReference>
<dbReference type="GO" id="GO:0008017">
    <property type="term" value="F:microtubule binding"/>
    <property type="evidence" value="ECO:0007669"/>
    <property type="project" value="InterPro"/>
</dbReference>
<protein>
    <recommendedName>
        <fullName evidence="1">Kinesin motor domain-containing protein</fullName>
    </recommendedName>
</protein>
<dbReference type="OrthoDB" id="449085at2759"/>
<dbReference type="EMBL" id="GG680918">
    <property type="protein sequence ID" value="EER05748.1"/>
    <property type="molecule type" value="Genomic_DNA"/>
</dbReference>
<gene>
    <name evidence="2" type="ORF">Pmar_PMAR011796</name>
</gene>
<accession>C5LCR5</accession>
<dbReference type="AlphaFoldDB" id="C5LCR5"/>
<dbReference type="SUPFAM" id="SSF52540">
    <property type="entry name" value="P-loop containing nucleoside triphosphate hydrolases"/>
    <property type="match status" value="1"/>
</dbReference>
<feature type="domain" description="Kinesin motor" evidence="1">
    <location>
        <begin position="12"/>
        <end position="72"/>
    </location>
</feature>
<proteinExistence type="predicted"/>
<dbReference type="Gene3D" id="3.40.850.10">
    <property type="entry name" value="Kinesin motor domain"/>
    <property type="match status" value="1"/>
</dbReference>
<dbReference type="GO" id="GO:0007018">
    <property type="term" value="P:microtubule-based movement"/>
    <property type="evidence" value="ECO:0007669"/>
    <property type="project" value="InterPro"/>
</dbReference>
<evidence type="ECO:0000313" key="3">
    <source>
        <dbReference type="Proteomes" id="UP000007800"/>
    </source>
</evidence>
<evidence type="ECO:0000259" key="1">
    <source>
        <dbReference type="Pfam" id="PF00225"/>
    </source>
</evidence>